<feature type="binding site" evidence="7">
    <location>
        <position position="188"/>
    </location>
    <ligand>
        <name>substrate</name>
    </ligand>
</feature>
<feature type="binding site" evidence="7">
    <location>
        <begin position="142"/>
        <end position="147"/>
    </location>
    <ligand>
        <name>ATP</name>
        <dbReference type="ChEBI" id="CHEBI:30616"/>
    </ligand>
</feature>
<dbReference type="STRING" id="540747.SAMN04488031_11156"/>
<dbReference type="EC" id="2.7.1.71" evidence="7"/>
<dbReference type="PANTHER" id="PTHR21087:SF16">
    <property type="entry name" value="SHIKIMATE KINASE 1, CHLOROPLASTIC"/>
    <property type="match status" value="1"/>
</dbReference>
<dbReference type="SUPFAM" id="SSF52540">
    <property type="entry name" value="P-loop containing nucleoside triphosphate hydrolases"/>
    <property type="match status" value="1"/>
</dbReference>
<comment type="subcellular location">
    <subcellularLocation>
        <location evidence="7">Cytoplasm</location>
    </subcellularLocation>
</comment>
<dbReference type="GO" id="GO:0009423">
    <property type="term" value="P:chorismate biosynthetic process"/>
    <property type="evidence" value="ECO:0007669"/>
    <property type="project" value="UniProtKB-UniRule"/>
</dbReference>
<dbReference type="Pfam" id="PF01381">
    <property type="entry name" value="HTH_3"/>
    <property type="match status" value="1"/>
</dbReference>
<gene>
    <name evidence="10" type="primary">aroK_1</name>
    <name evidence="7" type="synonym">aroK</name>
    <name evidence="10" type="ORF">RIdsm_00630</name>
    <name evidence="9" type="ORF">XM52_24935</name>
</gene>
<dbReference type="AlphaFoldDB" id="A0A0T5P259"/>
<evidence type="ECO:0000256" key="7">
    <source>
        <dbReference type="HAMAP-Rule" id="MF_00109"/>
    </source>
</evidence>
<dbReference type="RefSeq" id="WP_057820716.1">
    <property type="nucleotide sequence ID" value="NZ_CP031598.1"/>
</dbReference>
<accession>A0A0T5P259</accession>
<dbReference type="InterPro" id="IPR001387">
    <property type="entry name" value="Cro/C1-type_HTH"/>
</dbReference>
<comment type="pathway">
    <text evidence="7">Metabolic intermediate biosynthesis; chorismate biosynthesis; chorismate from D-erythrose 4-phosphate and phosphoenolpyruvate: step 5/7.</text>
</comment>
<evidence type="ECO:0000256" key="1">
    <source>
        <dbReference type="ARBA" id="ARBA00022605"/>
    </source>
</evidence>
<evidence type="ECO:0000313" key="12">
    <source>
        <dbReference type="Proteomes" id="UP000325785"/>
    </source>
</evidence>
<dbReference type="KEGG" id="rid:RIdsm_00630"/>
<dbReference type="GO" id="GO:0009073">
    <property type="term" value="P:aromatic amino acid family biosynthetic process"/>
    <property type="evidence" value="ECO:0007669"/>
    <property type="project" value="UniProtKB-KW"/>
</dbReference>
<evidence type="ECO:0000259" key="8">
    <source>
        <dbReference type="PROSITE" id="PS50943"/>
    </source>
</evidence>
<keyword evidence="7" id="KW-0479">Metal-binding</keyword>
<evidence type="ECO:0000313" key="10">
    <source>
        <dbReference type="EMBL" id="QEW24846.1"/>
    </source>
</evidence>
<feature type="binding site" evidence="7">
    <location>
        <position position="211"/>
    </location>
    <ligand>
        <name>substrate</name>
    </ligand>
</feature>
<keyword evidence="7" id="KW-0963">Cytoplasm</keyword>
<dbReference type="InterPro" id="IPR031322">
    <property type="entry name" value="Shikimate/glucono_kinase"/>
</dbReference>
<dbReference type="InterPro" id="IPR010982">
    <property type="entry name" value="Lambda_DNA-bd_dom_sf"/>
</dbReference>
<comment type="subunit">
    <text evidence="7">Monomer.</text>
</comment>
<dbReference type="Pfam" id="PF01202">
    <property type="entry name" value="SKI"/>
    <property type="match status" value="1"/>
</dbReference>
<keyword evidence="4 7" id="KW-0418">Kinase</keyword>
<dbReference type="SMART" id="SM00530">
    <property type="entry name" value="HTH_XRE"/>
    <property type="match status" value="1"/>
</dbReference>
<dbReference type="CDD" id="cd00464">
    <property type="entry name" value="SK"/>
    <property type="match status" value="1"/>
</dbReference>
<dbReference type="NCBIfam" id="NF006015">
    <property type="entry name" value="PRK08154.1"/>
    <property type="match status" value="1"/>
</dbReference>
<keyword evidence="6 7" id="KW-0057">Aromatic amino acid biosynthesis</keyword>
<dbReference type="CDD" id="cd00093">
    <property type="entry name" value="HTH_XRE"/>
    <property type="match status" value="1"/>
</dbReference>
<reference evidence="10 12" key="2">
    <citation type="submission" date="2018-08" db="EMBL/GenBank/DDBJ databases">
        <title>Genetic Globetrotter - A new plasmid hitch-hiking vast phylogenetic and geographic distances.</title>
        <authorList>
            <person name="Vollmers J."/>
            <person name="Petersen J."/>
        </authorList>
    </citation>
    <scope>NUCLEOTIDE SEQUENCE [LARGE SCALE GENOMIC DNA]</scope>
    <source>
        <strain evidence="10 12">DSM 26383</strain>
    </source>
</reference>
<evidence type="ECO:0000313" key="9">
    <source>
        <dbReference type="EMBL" id="KRS15201.1"/>
    </source>
</evidence>
<feature type="binding site" evidence="7">
    <location>
        <position position="269"/>
    </location>
    <ligand>
        <name>substrate</name>
    </ligand>
</feature>
<comment type="cofactor">
    <cofactor evidence="7">
        <name>Mg(2+)</name>
        <dbReference type="ChEBI" id="CHEBI:18420"/>
    </cofactor>
    <text evidence="7">Binds 1 Mg(2+) ion per subunit.</text>
</comment>
<dbReference type="EMBL" id="LAXI01000025">
    <property type="protein sequence ID" value="KRS15201.1"/>
    <property type="molecule type" value="Genomic_DNA"/>
</dbReference>
<reference evidence="9 11" key="1">
    <citation type="submission" date="2015-04" db="EMBL/GenBank/DDBJ databases">
        <title>The draft genome sequence of Roseovarius indicus B108T.</title>
        <authorList>
            <person name="Li G."/>
            <person name="Lai Q."/>
            <person name="Shao Z."/>
            <person name="Yan P."/>
        </authorList>
    </citation>
    <scope>NUCLEOTIDE SEQUENCE [LARGE SCALE GENOMIC DNA]</scope>
    <source>
        <strain evidence="9 11">B108</strain>
    </source>
</reference>
<comment type="similarity">
    <text evidence="7">Belongs to the shikimate kinase family.</text>
</comment>
<proteinExistence type="inferred from homology"/>
<dbReference type="UniPathway" id="UPA00053">
    <property type="reaction ID" value="UER00088"/>
</dbReference>
<dbReference type="GO" id="GO:0000287">
    <property type="term" value="F:magnesium ion binding"/>
    <property type="evidence" value="ECO:0007669"/>
    <property type="project" value="UniProtKB-UniRule"/>
</dbReference>
<dbReference type="GO" id="GO:0005829">
    <property type="term" value="C:cytosol"/>
    <property type="evidence" value="ECO:0007669"/>
    <property type="project" value="TreeGrafter"/>
</dbReference>
<dbReference type="PANTHER" id="PTHR21087">
    <property type="entry name" value="SHIKIMATE KINASE"/>
    <property type="match status" value="1"/>
</dbReference>
<dbReference type="EMBL" id="CP031598">
    <property type="protein sequence ID" value="QEW24846.1"/>
    <property type="molecule type" value="Genomic_DNA"/>
</dbReference>
<dbReference type="OrthoDB" id="9800332at2"/>
<dbReference type="GO" id="GO:0008652">
    <property type="term" value="P:amino acid biosynthetic process"/>
    <property type="evidence" value="ECO:0007669"/>
    <property type="project" value="UniProtKB-KW"/>
</dbReference>
<dbReference type="Gene3D" id="1.10.260.40">
    <property type="entry name" value="lambda repressor-like DNA-binding domains"/>
    <property type="match status" value="1"/>
</dbReference>
<evidence type="ECO:0000313" key="11">
    <source>
        <dbReference type="Proteomes" id="UP000051401"/>
    </source>
</evidence>
<evidence type="ECO:0000256" key="6">
    <source>
        <dbReference type="ARBA" id="ARBA00023141"/>
    </source>
</evidence>
<dbReference type="PRINTS" id="PR01100">
    <property type="entry name" value="SHIKIMTKNASE"/>
</dbReference>
<keyword evidence="5 7" id="KW-0067">ATP-binding</keyword>
<comment type="catalytic activity">
    <reaction evidence="7">
        <text>shikimate + ATP = 3-phosphoshikimate + ADP + H(+)</text>
        <dbReference type="Rhea" id="RHEA:13121"/>
        <dbReference type="ChEBI" id="CHEBI:15378"/>
        <dbReference type="ChEBI" id="CHEBI:30616"/>
        <dbReference type="ChEBI" id="CHEBI:36208"/>
        <dbReference type="ChEBI" id="CHEBI:145989"/>
        <dbReference type="ChEBI" id="CHEBI:456216"/>
        <dbReference type="EC" id="2.7.1.71"/>
    </reaction>
</comment>
<protein>
    <recommendedName>
        <fullName evidence="7">Shikimate kinase</fullName>
        <shortName evidence="7">SK</shortName>
        <ecNumber evidence="7">2.7.1.71</ecNumber>
    </recommendedName>
</protein>
<dbReference type="InterPro" id="IPR027417">
    <property type="entry name" value="P-loop_NTPase"/>
</dbReference>
<keyword evidence="1 7" id="KW-0028">Amino-acid biosynthesis</keyword>
<feature type="domain" description="HTH cro/C1-type" evidence="8">
    <location>
        <begin position="35"/>
        <end position="89"/>
    </location>
</feature>
<keyword evidence="2 7" id="KW-0808">Transferase</keyword>
<name>A0A0T5P259_9RHOB</name>
<organism evidence="9 11">
    <name type="scientific">Roseovarius indicus</name>
    <dbReference type="NCBI Taxonomy" id="540747"/>
    <lineage>
        <taxon>Bacteria</taxon>
        <taxon>Pseudomonadati</taxon>
        <taxon>Pseudomonadota</taxon>
        <taxon>Alphaproteobacteria</taxon>
        <taxon>Rhodobacterales</taxon>
        <taxon>Roseobacteraceae</taxon>
        <taxon>Roseovarius</taxon>
    </lineage>
</organism>
<dbReference type="HAMAP" id="MF_00109">
    <property type="entry name" value="Shikimate_kinase"/>
    <property type="match status" value="1"/>
</dbReference>
<dbReference type="Proteomes" id="UP000325785">
    <property type="component" value="Chromosome"/>
</dbReference>
<evidence type="ECO:0000256" key="4">
    <source>
        <dbReference type="ARBA" id="ARBA00022777"/>
    </source>
</evidence>
<keyword evidence="7" id="KW-0460">Magnesium</keyword>
<evidence type="ECO:0000256" key="2">
    <source>
        <dbReference type="ARBA" id="ARBA00022679"/>
    </source>
</evidence>
<sequence length="309" mass="33999">MAEITNFRGEVAANAPKDSLDLEVEDLMQRVGMRVRKARELKGVPRRVVSERSGVSPRYLAQLEAGEGNISIGLLQRVASALDHRIEWFVGQDDPWTSDALRIADLYRAATAEKRQAAMEALSTHSPAQLRARRICLIGLRGAGKSTLGAMAGQMLHTPFLELNIEIEEHAGMPVAEVVALYGQEGYRELESQALSRIIATHDTVVLAAAGGIVAEPDTFKTLLAHFHTIWIQARPEEHMSRVRNQGDTRPMAGNPEAMEQLRSILKSREALYEQAEAQLDTTGKALHASAEELVDLIRARGFLDEPPA</sequence>
<dbReference type="Gene3D" id="3.40.50.300">
    <property type="entry name" value="P-loop containing nucleotide triphosphate hydrolases"/>
    <property type="match status" value="1"/>
</dbReference>
<keyword evidence="3 7" id="KW-0547">Nucleotide-binding</keyword>
<feature type="binding site" evidence="7">
    <location>
        <position position="146"/>
    </location>
    <ligand>
        <name>Mg(2+)</name>
        <dbReference type="ChEBI" id="CHEBI:18420"/>
    </ligand>
</feature>
<dbReference type="GO" id="GO:0003677">
    <property type="term" value="F:DNA binding"/>
    <property type="evidence" value="ECO:0007669"/>
    <property type="project" value="InterPro"/>
</dbReference>
<comment type="function">
    <text evidence="7">Catalyzes the specific phosphorylation of the 3-hydroxyl group of shikimic acid using ATP as a cosubstrate.</text>
</comment>
<comment type="caution">
    <text evidence="7">Lacks conserved residue(s) required for the propagation of feature annotation.</text>
</comment>
<dbReference type="GO" id="GO:0004765">
    <property type="term" value="F:shikimate kinase activity"/>
    <property type="evidence" value="ECO:0007669"/>
    <property type="project" value="UniProtKB-UniRule"/>
</dbReference>
<dbReference type="Proteomes" id="UP000051401">
    <property type="component" value="Unassembled WGS sequence"/>
</dbReference>
<evidence type="ECO:0000256" key="5">
    <source>
        <dbReference type="ARBA" id="ARBA00022840"/>
    </source>
</evidence>
<evidence type="ECO:0000256" key="3">
    <source>
        <dbReference type="ARBA" id="ARBA00022741"/>
    </source>
</evidence>
<dbReference type="PROSITE" id="PS50943">
    <property type="entry name" value="HTH_CROC1"/>
    <property type="match status" value="1"/>
</dbReference>
<dbReference type="SUPFAM" id="SSF47413">
    <property type="entry name" value="lambda repressor-like DNA-binding domains"/>
    <property type="match status" value="1"/>
</dbReference>
<dbReference type="InterPro" id="IPR000623">
    <property type="entry name" value="Shikimate_kinase/TSH1"/>
</dbReference>
<keyword evidence="11" id="KW-1185">Reference proteome</keyword>
<dbReference type="PATRIC" id="fig|540747.5.peg.3342"/>
<feature type="binding site" evidence="7">
    <location>
        <position position="250"/>
    </location>
    <ligand>
        <name>ATP</name>
        <dbReference type="ChEBI" id="CHEBI:30616"/>
    </ligand>
</feature>
<dbReference type="GO" id="GO:0005524">
    <property type="term" value="F:ATP binding"/>
    <property type="evidence" value="ECO:0007669"/>
    <property type="project" value="UniProtKB-UniRule"/>
</dbReference>